<dbReference type="EMBL" id="JAWDJW010002209">
    <property type="protein sequence ID" value="KAK3078095.1"/>
    <property type="molecule type" value="Genomic_DNA"/>
</dbReference>
<reference evidence="1" key="1">
    <citation type="submission" date="2024-09" db="EMBL/GenBank/DDBJ databases">
        <title>Black Yeasts Isolated from many extreme environments.</title>
        <authorList>
            <person name="Coleine C."/>
            <person name="Stajich J.E."/>
            <person name="Selbmann L."/>
        </authorList>
    </citation>
    <scope>NUCLEOTIDE SEQUENCE</scope>
    <source>
        <strain evidence="1">CCFEE 5737</strain>
    </source>
</reference>
<dbReference type="Proteomes" id="UP001186974">
    <property type="component" value="Unassembled WGS sequence"/>
</dbReference>
<name>A0ACC3DN18_9PEZI</name>
<accession>A0ACC3DN18</accession>
<evidence type="ECO:0000313" key="1">
    <source>
        <dbReference type="EMBL" id="KAK3078095.1"/>
    </source>
</evidence>
<sequence length="110" mass="12419">KHQQECGGTYTKIAEPELTKDQVAGLSPRERAGRQKNKIDSWVKDKTSRHVVKDVAEVQEKATEEPKKRPLDQPDNVHSPPKDIIISCPICDAPIPERIINQHLDVEHSP</sequence>
<comment type="caution">
    <text evidence="1">The sequence shown here is derived from an EMBL/GenBank/DDBJ whole genome shotgun (WGS) entry which is preliminary data.</text>
</comment>
<protein>
    <submittedName>
        <fullName evidence="1">Uncharacterized protein</fullName>
    </submittedName>
</protein>
<organism evidence="1 2">
    <name type="scientific">Coniosporium uncinatum</name>
    <dbReference type="NCBI Taxonomy" id="93489"/>
    <lineage>
        <taxon>Eukaryota</taxon>
        <taxon>Fungi</taxon>
        <taxon>Dikarya</taxon>
        <taxon>Ascomycota</taxon>
        <taxon>Pezizomycotina</taxon>
        <taxon>Dothideomycetes</taxon>
        <taxon>Dothideomycetes incertae sedis</taxon>
        <taxon>Coniosporium</taxon>
    </lineage>
</organism>
<feature type="non-terminal residue" evidence="1">
    <location>
        <position position="1"/>
    </location>
</feature>
<gene>
    <name evidence="1" type="ORF">LTS18_008467</name>
</gene>
<proteinExistence type="predicted"/>
<keyword evidence="2" id="KW-1185">Reference proteome</keyword>
<evidence type="ECO:0000313" key="2">
    <source>
        <dbReference type="Proteomes" id="UP001186974"/>
    </source>
</evidence>